<evidence type="ECO:0000313" key="9">
    <source>
        <dbReference type="EnsemblPlants" id="AUR62008892-RA:cds"/>
    </source>
</evidence>
<evidence type="ECO:0000256" key="1">
    <source>
        <dbReference type="ARBA" id="ARBA00022723"/>
    </source>
</evidence>
<feature type="domain" description="GRF-type" evidence="8">
    <location>
        <begin position="16"/>
        <end position="59"/>
    </location>
</feature>
<dbReference type="Pfam" id="PF13962">
    <property type="entry name" value="PGG"/>
    <property type="match status" value="1"/>
</dbReference>
<keyword evidence="10" id="KW-1185">Reference proteome</keyword>
<protein>
    <recommendedName>
        <fullName evidence="8">GRF-type domain-containing protein</fullName>
    </recommendedName>
</protein>
<feature type="coiled-coil region" evidence="5">
    <location>
        <begin position="63"/>
        <end position="97"/>
    </location>
</feature>
<feature type="region of interest" description="Disordered" evidence="6">
    <location>
        <begin position="215"/>
        <end position="234"/>
    </location>
</feature>
<evidence type="ECO:0000256" key="3">
    <source>
        <dbReference type="ARBA" id="ARBA00022833"/>
    </source>
</evidence>
<evidence type="ECO:0000313" key="10">
    <source>
        <dbReference type="Proteomes" id="UP000596660"/>
    </source>
</evidence>
<reference evidence="9" key="1">
    <citation type="journal article" date="2017" name="Nature">
        <title>The genome of Chenopodium quinoa.</title>
        <authorList>
            <person name="Jarvis D.E."/>
            <person name="Ho Y.S."/>
            <person name="Lightfoot D.J."/>
            <person name="Schmoeckel S.M."/>
            <person name="Li B."/>
            <person name="Borm T.J.A."/>
            <person name="Ohyanagi H."/>
            <person name="Mineta K."/>
            <person name="Michell C.T."/>
            <person name="Saber N."/>
            <person name="Kharbatia N.M."/>
            <person name="Rupper R.R."/>
            <person name="Sharp A.R."/>
            <person name="Dally N."/>
            <person name="Boughton B.A."/>
            <person name="Woo Y.H."/>
            <person name="Gao G."/>
            <person name="Schijlen E.G.W.M."/>
            <person name="Guo X."/>
            <person name="Momin A.A."/>
            <person name="Negrao S."/>
            <person name="Al-Babili S."/>
            <person name="Gehring C."/>
            <person name="Roessner U."/>
            <person name="Jung C."/>
            <person name="Murphy K."/>
            <person name="Arold S.T."/>
            <person name="Gojobori T."/>
            <person name="van der Linden C.G."/>
            <person name="van Loo E.N."/>
            <person name="Jellen E.N."/>
            <person name="Maughan P.J."/>
            <person name="Tester M."/>
        </authorList>
    </citation>
    <scope>NUCLEOTIDE SEQUENCE [LARGE SCALE GENOMIC DNA]</scope>
    <source>
        <strain evidence="9">cv. PI 614886</strain>
    </source>
</reference>
<feature type="transmembrane region" description="Helical" evidence="7">
    <location>
        <begin position="142"/>
        <end position="163"/>
    </location>
</feature>
<reference evidence="9" key="2">
    <citation type="submission" date="2021-03" db="UniProtKB">
        <authorList>
            <consortium name="EnsemblPlants"/>
        </authorList>
    </citation>
    <scope>IDENTIFICATION</scope>
</reference>
<dbReference type="GO" id="GO:0008270">
    <property type="term" value="F:zinc ion binding"/>
    <property type="evidence" value="ECO:0007669"/>
    <property type="project" value="UniProtKB-KW"/>
</dbReference>
<keyword evidence="5" id="KW-0175">Coiled coil</keyword>
<name>A0A803LAK3_CHEQI</name>
<keyword evidence="7" id="KW-1133">Transmembrane helix</keyword>
<organism evidence="9 10">
    <name type="scientific">Chenopodium quinoa</name>
    <name type="common">Quinoa</name>
    <dbReference type="NCBI Taxonomy" id="63459"/>
    <lineage>
        <taxon>Eukaryota</taxon>
        <taxon>Viridiplantae</taxon>
        <taxon>Streptophyta</taxon>
        <taxon>Embryophyta</taxon>
        <taxon>Tracheophyta</taxon>
        <taxon>Spermatophyta</taxon>
        <taxon>Magnoliopsida</taxon>
        <taxon>eudicotyledons</taxon>
        <taxon>Gunneridae</taxon>
        <taxon>Pentapetalae</taxon>
        <taxon>Caryophyllales</taxon>
        <taxon>Chenopodiaceae</taxon>
        <taxon>Chenopodioideae</taxon>
        <taxon>Atripliceae</taxon>
        <taxon>Chenopodium</taxon>
    </lineage>
</organism>
<dbReference type="AlphaFoldDB" id="A0A803LAK3"/>
<dbReference type="InterPro" id="IPR010666">
    <property type="entry name" value="Znf_GRF"/>
</dbReference>
<keyword evidence="2 4" id="KW-0863">Zinc-finger</keyword>
<keyword evidence="7" id="KW-0812">Transmembrane</keyword>
<keyword evidence="3" id="KW-0862">Zinc</keyword>
<keyword evidence="1" id="KW-0479">Metal-binding</keyword>
<evidence type="ECO:0000256" key="7">
    <source>
        <dbReference type="SAM" id="Phobius"/>
    </source>
</evidence>
<dbReference type="EnsemblPlants" id="AUR62008892-RA">
    <property type="protein sequence ID" value="AUR62008892-RA:cds"/>
    <property type="gene ID" value="AUR62008892"/>
</dbReference>
<evidence type="ECO:0000256" key="6">
    <source>
        <dbReference type="SAM" id="MobiDB-lite"/>
    </source>
</evidence>
<evidence type="ECO:0000259" key="8">
    <source>
        <dbReference type="PROSITE" id="PS51999"/>
    </source>
</evidence>
<dbReference type="Gramene" id="AUR62008892-RA">
    <property type="protein sequence ID" value="AUR62008892-RA:cds"/>
    <property type="gene ID" value="AUR62008892"/>
</dbReference>
<dbReference type="Proteomes" id="UP000596660">
    <property type="component" value="Unplaced"/>
</dbReference>
<feature type="transmembrane region" description="Helical" evidence="7">
    <location>
        <begin position="175"/>
        <end position="196"/>
    </location>
</feature>
<proteinExistence type="predicted"/>
<dbReference type="Pfam" id="PF06839">
    <property type="entry name" value="Zn_ribbon_GRF"/>
    <property type="match status" value="1"/>
</dbReference>
<keyword evidence="7" id="KW-0472">Membrane</keyword>
<feature type="compositionally biased region" description="Gly residues" evidence="6">
    <location>
        <begin position="223"/>
        <end position="234"/>
    </location>
</feature>
<dbReference type="CDD" id="cd14686">
    <property type="entry name" value="bZIP"/>
    <property type="match status" value="1"/>
</dbReference>
<dbReference type="PROSITE" id="PS51999">
    <property type="entry name" value="ZF_GRF"/>
    <property type="match status" value="1"/>
</dbReference>
<evidence type="ECO:0000256" key="5">
    <source>
        <dbReference type="SAM" id="Coils"/>
    </source>
</evidence>
<dbReference type="InterPro" id="IPR026961">
    <property type="entry name" value="PGG_dom"/>
</dbReference>
<accession>A0A803LAK3</accession>
<evidence type="ECO:0000256" key="2">
    <source>
        <dbReference type="ARBA" id="ARBA00022771"/>
    </source>
</evidence>
<sequence>MSSSSSSPSYATNLTCAHGVHSRIATVRRGPNIGKRFYSCPFWKDRSKDCRFFKWEDDLPTTLIGAQEQIIMLQRDNDTLTKENEELISELQRLDKQEAVMITASLIAAAAFQAGVNPPGGIYQETIDDHEREKYKFFKGMFMVSIWMAIVAIAASYVSSVITLAPPLEKDKIVVFSYVVLVIAVLLWILIILWYAGFGPRIVGIIHQRRASKKGPVTRSGSLLGGATGGTGRV</sequence>
<evidence type="ECO:0000256" key="4">
    <source>
        <dbReference type="PROSITE-ProRule" id="PRU01343"/>
    </source>
</evidence>